<name>A0A9P4XQU2_9HYPO</name>
<proteinExistence type="predicted"/>
<keyword evidence="3" id="KW-1185">Reference proteome</keyword>
<feature type="region of interest" description="Disordered" evidence="1">
    <location>
        <begin position="24"/>
        <end position="143"/>
    </location>
</feature>
<gene>
    <name evidence="2" type="ORF">CFAM422_000823</name>
</gene>
<comment type="caution">
    <text evidence="2">The sequence shown here is derived from an EMBL/GenBank/DDBJ whole genome shotgun (WGS) entry which is preliminary data.</text>
</comment>
<accession>A0A9P4XQU2</accession>
<dbReference type="Proteomes" id="UP000801864">
    <property type="component" value="Unassembled WGS sequence"/>
</dbReference>
<feature type="compositionally biased region" description="Low complexity" evidence="1">
    <location>
        <begin position="60"/>
        <end position="69"/>
    </location>
</feature>
<evidence type="ECO:0000313" key="2">
    <source>
        <dbReference type="EMBL" id="KAF3077143.1"/>
    </source>
</evidence>
<organism evidence="2 3">
    <name type="scientific">Trichoderma lentiforme</name>
    <dbReference type="NCBI Taxonomy" id="1567552"/>
    <lineage>
        <taxon>Eukaryota</taxon>
        <taxon>Fungi</taxon>
        <taxon>Dikarya</taxon>
        <taxon>Ascomycota</taxon>
        <taxon>Pezizomycotina</taxon>
        <taxon>Sordariomycetes</taxon>
        <taxon>Hypocreomycetidae</taxon>
        <taxon>Hypocreales</taxon>
        <taxon>Hypocreaceae</taxon>
        <taxon>Trichoderma</taxon>
    </lineage>
</organism>
<dbReference type="AlphaFoldDB" id="A0A9P4XQU2"/>
<evidence type="ECO:0000313" key="3">
    <source>
        <dbReference type="Proteomes" id="UP000801864"/>
    </source>
</evidence>
<feature type="compositionally biased region" description="Basic and acidic residues" evidence="1">
    <location>
        <begin position="112"/>
        <end position="124"/>
    </location>
</feature>
<evidence type="ECO:0000256" key="1">
    <source>
        <dbReference type="SAM" id="MobiDB-lite"/>
    </source>
</evidence>
<dbReference type="EMBL" id="QLNT01000001">
    <property type="protein sequence ID" value="KAF3077143.1"/>
    <property type="molecule type" value="Genomic_DNA"/>
</dbReference>
<sequence length="143" mass="16250">MEMTKVLEFSYLFVEGRTHAHTTAQQTVSGLRHKHRRRDQPRIWRGQARGASRSGSCCQRLRTTAARAPARGRTRSVRGSRPLRESSTMQQQRRTFWGRGGDGRGTSGNKMRGQEEKKKQGKKDDEDDDAQLRPVETAAQELA</sequence>
<protein>
    <submittedName>
        <fullName evidence="2">Uncharacterized protein</fullName>
    </submittedName>
</protein>
<reference evidence="2 3" key="1">
    <citation type="submission" date="2018-06" db="EMBL/GenBank/DDBJ databases">
        <title>Genome analysis of cellulolytic fungus Trichoderma lentiforme CFAM-422.</title>
        <authorList>
            <person name="Steindorff A.S."/>
            <person name="Formighieri E.F."/>
            <person name="Midorikawa G.E.O."/>
            <person name="Tamietti M.S."/>
            <person name="Ramos E.Z."/>
            <person name="Silva A.S."/>
            <person name="Bon E.P.S."/>
            <person name="Mendes T.D."/>
            <person name="Damaso M.C.T."/>
            <person name="Favaro L.C.L."/>
        </authorList>
    </citation>
    <scope>NUCLEOTIDE SEQUENCE [LARGE SCALE GENOMIC DNA]</scope>
    <source>
        <strain evidence="2 3">CFAM-422</strain>
    </source>
</reference>